<accession>A0AAD9QQ11</accession>
<evidence type="ECO:0000313" key="3">
    <source>
        <dbReference type="Proteomes" id="UP001249851"/>
    </source>
</evidence>
<gene>
    <name evidence="2" type="ORF">P5673_011725</name>
</gene>
<name>A0AAD9QQ11_ACRCE</name>
<dbReference type="EMBL" id="JARQWQ010000021">
    <property type="protein sequence ID" value="KAK2565011.1"/>
    <property type="molecule type" value="Genomic_DNA"/>
</dbReference>
<dbReference type="InterPro" id="IPR018794">
    <property type="entry name" value="UPF0538"/>
</dbReference>
<evidence type="ECO:0000313" key="2">
    <source>
        <dbReference type="EMBL" id="KAK2565011.1"/>
    </source>
</evidence>
<dbReference type="PANTHER" id="PTHR18444:SF9">
    <property type="entry name" value="UPF0538 PROTEIN C2ORF76"/>
    <property type="match status" value="1"/>
</dbReference>
<dbReference type="PANTHER" id="PTHR18444">
    <property type="entry name" value="UPF0538 FAMILY MEMBER"/>
    <property type="match status" value="1"/>
</dbReference>
<dbReference type="AlphaFoldDB" id="A0AAD9QQ11"/>
<feature type="non-terminal residue" evidence="2">
    <location>
        <position position="92"/>
    </location>
</feature>
<dbReference type="Proteomes" id="UP001249851">
    <property type="component" value="Unassembled WGS sequence"/>
</dbReference>
<sequence length="92" mass="10569">MVDSGDSSVTITVRLIRSFEHRNIKHVVYKKVPLHQTVEQFMRNVVTDIKKRPDIPPPFRICGYGSNDPVINTEDDEKLMLKPNCKLFDSGI</sequence>
<organism evidence="2 3">
    <name type="scientific">Acropora cervicornis</name>
    <name type="common">Staghorn coral</name>
    <dbReference type="NCBI Taxonomy" id="6130"/>
    <lineage>
        <taxon>Eukaryota</taxon>
        <taxon>Metazoa</taxon>
        <taxon>Cnidaria</taxon>
        <taxon>Anthozoa</taxon>
        <taxon>Hexacorallia</taxon>
        <taxon>Scleractinia</taxon>
        <taxon>Astrocoeniina</taxon>
        <taxon>Acroporidae</taxon>
        <taxon>Acropora</taxon>
    </lineage>
</organism>
<reference evidence="2" key="1">
    <citation type="journal article" date="2023" name="G3 (Bethesda)">
        <title>Whole genome assembly and annotation of the endangered Caribbean coral Acropora cervicornis.</title>
        <authorList>
            <person name="Selwyn J.D."/>
            <person name="Vollmer S.V."/>
        </authorList>
    </citation>
    <scope>NUCLEOTIDE SEQUENCE</scope>
    <source>
        <strain evidence="2">K2</strain>
    </source>
</reference>
<evidence type="ECO:0000256" key="1">
    <source>
        <dbReference type="ARBA" id="ARBA00007176"/>
    </source>
</evidence>
<keyword evidence="3" id="KW-1185">Reference proteome</keyword>
<comment type="similarity">
    <text evidence="1">Belongs to the UPF0538 family.</text>
</comment>
<protein>
    <submittedName>
        <fullName evidence="2">UPF0538 protein C2orf76</fullName>
    </submittedName>
</protein>
<dbReference type="Pfam" id="PF10209">
    <property type="entry name" value="DUF2340"/>
    <property type="match status" value="1"/>
</dbReference>
<comment type="caution">
    <text evidence="2">The sequence shown here is derived from an EMBL/GenBank/DDBJ whole genome shotgun (WGS) entry which is preliminary data.</text>
</comment>
<proteinExistence type="inferred from homology"/>
<reference evidence="2" key="2">
    <citation type="journal article" date="2023" name="Science">
        <title>Genomic signatures of disease resistance in endangered staghorn corals.</title>
        <authorList>
            <person name="Vollmer S.V."/>
            <person name="Selwyn J.D."/>
            <person name="Despard B.A."/>
            <person name="Roesel C.L."/>
        </authorList>
    </citation>
    <scope>NUCLEOTIDE SEQUENCE</scope>
    <source>
        <strain evidence="2">K2</strain>
    </source>
</reference>